<dbReference type="Proteomes" id="UP000002279">
    <property type="component" value="Chromosome 18"/>
</dbReference>
<dbReference type="GeneTree" id="ENSGT00940000159829"/>
<organism evidence="14 15">
    <name type="scientific">Ornithorhynchus anatinus</name>
    <name type="common">Duckbill platypus</name>
    <dbReference type="NCBI Taxonomy" id="9258"/>
    <lineage>
        <taxon>Eukaryota</taxon>
        <taxon>Metazoa</taxon>
        <taxon>Chordata</taxon>
        <taxon>Craniata</taxon>
        <taxon>Vertebrata</taxon>
        <taxon>Euteleostomi</taxon>
        <taxon>Mammalia</taxon>
        <taxon>Monotremata</taxon>
        <taxon>Ornithorhynchidae</taxon>
        <taxon>Ornithorhynchus</taxon>
    </lineage>
</organism>
<dbReference type="GO" id="GO:0019221">
    <property type="term" value="P:cytokine-mediated signaling pathway"/>
    <property type="evidence" value="ECO:0000318"/>
    <property type="project" value="GO_Central"/>
</dbReference>
<keyword evidence="15" id="KW-1185">Reference proteome</keyword>
<dbReference type="InterPro" id="IPR036116">
    <property type="entry name" value="FN3_sf"/>
</dbReference>
<evidence type="ECO:0000256" key="4">
    <source>
        <dbReference type="ARBA" id="ARBA00022729"/>
    </source>
</evidence>
<evidence type="ECO:0000256" key="1">
    <source>
        <dbReference type="ARBA" id="ARBA00004479"/>
    </source>
</evidence>
<keyword evidence="4 12" id="KW-0732">Signal</keyword>
<feature type="signal peptide" evidence="12">
    <location>
        <begin position="1"/>
        <end position="23"/>
    </location>
</feature>
<comment type="subcellular location">
    <subcellularLocation>
        <location evidence="1">Membrane</location>
        <topology evidence="1">Single-pass type I membrane protein</topology>
    </subcellularLocation>
</comment>
<reference evidence="14 15" key="1">
    <citation type="journal article" date="2008" name="Nature">
        <title>Genome analysis of the platypus reveals unique signatures of evolution.</title>
        <authorList>
            <person name="Warren W.C."/>
            <person name="Hillier L.W."/>
            <person name="Marshall Graves J.A."/>
            <person name="Birney E."/>
            <person name="Ponting C.P."/>
            <person name="Grutzner F."/>
            <person name="Belov K."/>
            <person name="Miller W."/>
            <person name="Clarke L."/>
            <person name="Chinwalla A.T."/>
            <person name="Yang S.P."/>
            <person name="Heger A."/>
            <person name="Locke D.P."/>
            <person name="Miethke P."/>
            <person name="Waters P.D."/>
            <person name="Veyrunes F."/>
            <person name="Fulton L."/>
            <person name="Fulton B."/>
            <person name="Graves T."/>
            <person name="Wallis J."/>
            <person name="Puente X.S."/>
            <person name="Lopez-Otin C."/>
            <person name="Ordonez G.R."/>
            <person name="Eichler E.E."/>
            <person name="Chen L."/>
            <person name="Cheng Z."/>
            <person name="Deakin J.E."/>
            <person name="Alsop A."/>
            <person name="Thompson K."/>
            <person name="Kirby P."/>
            <person name="Papenfuss A.T."/>
            <person name="Wakefield M.J."/>
            <person name="Olender T."/>
            <person name="Lancet D."/>
            <person name="Huttley G.A."/>
            <person name="Smit A.F."/>
            <person name="Pask A."/>
            <person name="Temple-Smith P."/>
            <person name="Batzer M.A."/>
            <person name="Walker J.A."/>
            <person name="Konkel M.K."/>
            <person name="Harris R.S."/>
            <person name="Whittington C.M."/>
            <person name="Wong E.S."/>
            <person name="Gemmell N.J."/>
            <person name="Buschiazzo E."/>
            <person name="Vargas Jentzsch I.M."/>
            <person name="Merkel A."/>
            <person name="Schmitz J."/>
            <person name="Zemann A."/>
            <person name="Churakov G."/>
            <person name="Kriegs J.O."/>
            <person name="Brosius J."/>
            <person name="Murchison E.P."/>
            <person name="Sachidanandam R."/>
            <person name="Smith C."/>
            <person name="Hannon G.J."/>
            <person name="Tsend-Ayush E."/>
            <person name="McMillan D."/>
            <person name="Attenborough R."/>
            <person name="Rens W."/>
            <person name="Ferguson-Smith M."/>
            <person name="Lefevre C.M."/>
            <person name="Sharp J.A."/>
            <person name="Nicholas K.R."/>
            <person name="Ray D.A."/>
            <person name="Kube M."/>
            <person name="Reinhardt R."/>
            <person name="Pringle T.H."/>
            <person name="Taylor J."/>
            <person name="Jones R.C."/>
            <person name="Nixon B."/>
            <person name="Dacheux J.L."/>
            <person name="Niwa H."/>
            <person name="Sekita Y."/>
            <person name="Huang X."/>
            <person name="Stark A."/>
            <person name="Kheradpour P."/>
            <person name="Kellis M."/>
            <person name="Flicek P."/>
            <person name="Chen Y."/>
            <person name="Webber C."/>
            <person name="Hardison R."/>
            <person name="Nelson J."/>
            <person name="Hallsworth-Pepin K."/>
            <person name="Delehaunty K."/>
            <person name="Markovic C."/>
            <person name="Minx P."/>
            <person name="Feng Y."/>
            <person name="Kremitzki C."/>
            <person name="Mitreva M."/>
            <person name="Glasscock J."/>
            <person name="Wylie T."/>
            <person name="Wohldmann P."/>
            <person name="Thiru P."/>
            <person name="Nhan M.N."/>
            <person name="Pohl C.S."/>
            <person name="Smith S.M."/>
            <person name="Hou S."/>
            <person name="Nefedov M."/>
            <person name="de Jong P.J."/>
            <person name="Renfree M.B."/>
            <person name="Mardis E.R."/>
            <person name="Wilson R.K."/>
        </authorList>
    </citation>
    <scope>NUCLEOTIDE SEQUENCE [LARGE SCALE GENOMIC DNA]</scope>
    <source>
        <strain evidence="14 15">Glennie</strain>
    </source>
</reference>
<dbReference type="InterPro" id="IPR010457">
    <property type="entry name" value="IgC2-like_lig-bd"/>
</dbReference>
<dbReference type="GeneID" id="100081756"/>
<feature type="domain" description="Fibronectin type-III" evidence="13">
    <location>
        <begin position="124"/>
        <end position="222"/>
    </location>
</feature>
<protein>
    <submittedName>
        <fullName evidence="14">Interleukin 12 receptor subunit beta 2</fullName>
    </submittedName>
</protein>
<comment type="similarity">
    <text evidence="2">Belongs to the type I cytokine receptor family. Type 2 subfamily.</text>
</comment>
<feature type="region of interest" description="Disordered" evidence="11">
    <location>
        <begin position="846"/>
        <end position="867"/>
    </location>
</feature>
<evidence type="ECO:0000256" key="9">
    <source>
        <dbReference type="ARBA" id="ARBA00023170"/>
    </source>
</evidence>
<keyword evidence="5" id="KW-0677">Repeat</keyword>
<dbReference type="CDD" id="cd00063">
    <property type="entry name" value="FN3"/>
    <property type="match status" value="3"/>
</dbReference>
<dbReference type="FunFam" id="2.60.40.10:FF:000862">
    <property type="entry name" value="interleukin-12 receptor subunit beta-2 isoform X1"/>
    <property type="match status" value="1"/>
</dbReference>
<name>A0A6I8MXA7_ORNAN</name>
<evidence type="ECO:0000256" key="3">
    <source>
        <dbReference type="ARBA" id="ARBA00022692"/>
    </source>
</evidence>
<keyword evidence="3" id="KW-0812">Transmembrane</keyword>
<dbReference type="PANTHER" id="PTHR48423">
    <property type="entry name" value="INTERLEUKIN-27 RECEPTOR SUBUNIT ALPHA"/>
    <property type="match status" value="1"/>
</dbReference>
<evidence type="ECO:0000313" key="15">
    <source>
        <dbReference type="Proteomes" id="UP000002279"/>
    </source>
</evidence>
<dbReference type="InParanoid" id="A0A6I8MXA7"/>
<dbReference type="SUPFAM" id="SSF49265">
    <property type="entry name" value="Fibronectin type III"/>
    <property type="match status" value="3"/>
</dbReference>
<dbReference type="InterPro" id="IPR013783">
    <property type="entry name" value="Ig-like_fold"/>
</dbReference>
<reference evidence="14" key="2">
    <citation type="submission" date="2025-08" db="UniProtKB">
        <authorList>
            <consortium name="Ensembl"/>
        </authorList>
    </citation>
    <scope>IDENTIFICATION</scope>
    <source>
        <strain evidence="14">Glennie</strain>
    </source>
</reference>
<dbReference type="InterPro" id="IPR052672">
    <property type="entry name" value="Type1_Cytokine_Rcpt_Type2"/>
</dbReference>
<feature type="domain" description="Fibronectin type-III" evidence="13">
    <location>
        <begin position="319"/>
        <end position="421"/>
    </location>
</feature>
<keyword evidence="7" id="KW-0472">Membrane</keyword>
<keyword evidence="9" id="KW-0675">Receptor</keyword>
<dbReference type="SMART" id="SM00060">
    <property type="entry name" value="FN3"/>
    <property type="match status" value="5"/>
</dbReference>
<evidence type="ECO:0000256" key="11">
    <source>
        <dbReference type="SAM" id="MobiDB-lite"/>
    </source>
</evidence>
<keyword evidence="6" id="KW-1133">Transmembrane helix</keyword>
<dbReference type="OrthoDB" id="10005435at2759"/>
<feature type="region of interest" description="Disordered" evidence="11">
    <location>
        <begin position="711"/>
        <end position="768"/>
    </location>
</feature>
<evidence type="ECO:0000256" key="2">
    <source>
        <dbReference type="ARBA" id="ARBA00008921"/>
    </source>
</evidence>
<dbReference type="Pfam" id="PF06328">
    <property type="entry name" value="Lep_receptor_Ig"/>
    <property type="match status" value="1"/>
</dbReference>
<evidence type="ECO:0000256" key="7">
    <source>
        <dbReference type="ARBA" id="ARBA00023136"/>
    </source>
</evidence>
<dbReference type="Gene3D" id="2.60.40.10">
    <property type="entry name" value="Immunoglobulins"/>
    <property type="match status" value="5"/>
</dbReference>
<gene>
    <name evidence="14" type="primary">IL12RB2</name>
</gene>
<dbReference type="Pfam" id="PF00041">
    <property type="entry name" value="fn3"/>
    <property type="match status" value="2"/>
</dbReference>
<feature type="domain" description="Fibronectin type-III" evidence="13">
    <location>
        <begin position="425"/>
        <end position="519"/>
    </location>
</feature>
<dbReference type="InterPro" id="IPR003961">
    <property type="entry name" value="FN3_dom"/>
</dbReference>
<evidence type="ECO:0000256" key="8">
    <source>
        <dbReference type="ARBA" id="ARBA00023157"/>
    </source>
</evidence>
<evidence type="ECO:0000256" key="10">
    <source>
        <dbReference type="ARBA" id="ARBA00023180"/>
    </source>
</evidence>
<feature type="domain" description="Fibronectin type-III" evidence="13">
    <location>
        <begin position="521"/>
        <end position="620"/>
    </location>
</feature>
<evidence type="ECO:0000259" key="13">
    <source>
        <dbReference type="PROSITE" id="PS50853"/>
    </source>
</evidence>
<dbReference type="FunFam" id="2.60.40.10:FF:000789">
    <property type="entry name" value="Interleukin 12 receptor subunit beta 2"/>
    <property type="match status" value="1"/>
</dbReference>
<dbReference type="AlphaFoldDB" id="A0A6I8MXA7"/>
<dbReference type="Bgee" id="ENSOANG00000007768">
    <property type="expression patterns" value="Expressed in cerebellum and 5 other cell types or tissues"/>
</dbReference>
<feature type="compositionally biased region" description="Pro residues" evidence="11">
    <location>
        <begin position="856"/>
        <end position="867"/>
    </location>
</feature>
<evidence type="ECO:0000256" key="12">
    <source>
        <dbReference type="SAM" id="SignalP"/>
    </source>
</evidence>
<dbReference type="PANTHER" id="PTHR48423:SF1">
    <property type="entry name" value="INTERLEUKIN-27 RECEPTOR SUBUNIT ALPHA"/>
    <property type="match status" value="1"/>
</dbReference>
<dbReference type="OMA" id="KWAKECT"/>
<dbReference type="CTD" id="3595"/>
<dbReference type="FunCoup" id="A0A6I8MXA7">
    <property type="interactions" value="343"/>
</dbReference>
<dbReference type="InterPro" id="IPR003529">
    <property type="entry name" value="Hematopoietin_rcpt_Gp130_CS"/>
</dbReference>
<dbReference type="GO" id="GO:0043235">
    <property type="term" value="C:receptor complex"/>
    <property type="evidence" value="ECO:0000318"/>
    <property type="project" value="GO_Central"/>
</dbReference>
<dbReference type="PROSITE" id="PS50853">
    <property type="entry name" value="FN3"/>
    <property type="match status" value="5"/>
</dbReference>
<evidence type="ECO:0000256" key="6">
    <source>
        <dbReference type="ARBA" id="ARBA00022989"/>
    </source>
</evidence>
<dbReference type="PROSITE" id="PS01353">
    <property type="entry name" value="HEMATOPO_REC_L_F2"/>
    <property type="match status" value="1"/>
</dbReference>
<dbReference type="GO" id="GO:0004896">
    <property type="term" value="F:cytokine receptor activity"/>
    <property type="evidence" value="ECO:0000318"/>
    <property type="project" value="GO_Central"/>
</dbReference>
<dbReference type="KEGG" id="oaa:100081756"/>
<keyword evidence="8" id="KW-1015">Disulfide bond</keyword>
<feature type="chain" id="PRO_5026358396" evidence="12">
    <location>
        <begin position="24"/>
        <end position="867"/>
    </location>
</feature>
<dbReference type="Ensembl" id="ENSOANT00000061637.1">
    <property type="protein sequence ID" value="ENSOANP00000033358.1"/>
    <property type="gene ID" value="ENSOANG00000007768.3"/>
</dbReference>
<sequence>MAHSVSIYSVAFKLITICPLIQANIDVCKRGDVTVSPARTVVFGSPVTVSCCLKPERGYPTVNKLVLYKNNSRIKSQQNSSISVRVSDLVQGTTLFVCKLLCGGDREEVRVCGAEVTVGIAPEQPQNISCIQAGEHGTVSCVWSKGRPTHLYTAYTLWLRGPKGLNLQRVFDDRCHGYQDLGINLSPESPESVYTVAVVAENSLGSSAPNTLQFTFVDVVKPWAPTDVEITFHNSSAVNCTVRWKDQGQVWLSHLRYRLVSGVSWKQANVTGRRGSYNLYDLKPFTEYEFQISSKMHPVRGLWSDWSSLLRRRTPEGEPIGMLDVWFLTQDLGSNTQNISLFWKNLSSSEARGTILRYQVTFQRVTGGEGAGPSTPETFFTQHNSCSRAVPKGDYTITVSALNAKGRSPPTRINITHLGCAGSPAPGRLEVKAEGTGSVVVQWEHPLQQPIDQYLLEWHEDPARGGGFPRPRWLRLPPSELKAVISESIGPETCYRVSLYAFAGARRGCSSVLGSTGSRVPLSGPEVSGTTTQGKVVWVTWSAVPAHQQMGCILRYRLYVRQRGSASSTLVFEIPAGASQNSHPLENLTPGVAYILWLTASTEAGEGPAGREELLVLEADRSSLVGLTVSIAVLAVGIFSVKQIRRKTTSLVAILKPRWLSSRVPDPANSTWAKTYSFLEDEMQHHSDQLPVTWPSSEEPETLTIKEVLHRGGFAPHGPTRKGFPAQEPTREAGDRAASPTPPRCPQVDPYGTMGSGGPEPTGTQPAPAGSLLAMTVVTVDYLPTAMDYLSSAILPSDPGPTETVKIEDLFPSIFLKIPFQPVAFPSPGKLTLDRVRINGEPPLLRTVLPSGTPAPEQPEPGGPACS</sequence>
<reference evidence="14" key="3">
    <citation type="submission" date="2025-09" db="UniProtKB">
        <authorList>
            <consortium name="Ensembl"/>
        </authorList>
    </citation>
    <scope>IDENTIFICATION</scope>
    <source>
        <strain evidence="14">Glennie</strain>
    </source>
</reference>
<feature type="domain" description="Fibronectin type-III" evidence="13">
    <location>
        <begin position="224"/>
        <end position="317"/>
    </location>
</feature>
<dbReference type="GO" id="GO:0008284">
    <property type="term" value="P:positive regulation of cell population proliferation"/>
    <property type="evidence" value="ECO:0000318"/>
    <property type="project" value="GO_Central"/>
</dbReference>
<dbReference type="GO" id="GO:0009897">
    <property type="term" value="C:external side of plasma membrane"/>
    <property type="evidence" value="ECO:0000318"/>
    <property type="project" value="GO_Central"/>
</dbReference>
<keyword evidence="10" id="KW-0325">Glycoprotein</keyword>
<dbReference type="RefSeq" id="XP_028902471.1">
    <property type="nucleotide sequence ID" value="XM_029046638.2"/>
</dbReference>
<proteinExistence type="inferred from homology"/>
<evidence type="ECO:0000256" key="5">
    <source>
        <dbReference type="ARBA" id="ARBA00022737"/>
    </source>
</evidence>
<evidence type="ECO:0000313" key="14">
    <source>
        <dbReference type="Ensembl" id="ENSOANP00000033358.1"/>
    </source>
</evidence>
<dbReference type="GO" id="GO:0019955">
    <property type="term" value="F:cytokine binding"/>
    <property type="evidence" value="ECO:0000318"/>
    <property type="project" value="GO_Central"/>
</dbReference>
<accession>A0A6I8MXA7</accession>